<sequence length="42" mass="4508">MGWLWRCLGWSFNLSVSLETAALPKSPSVCPSPVSGGSQRQS</sequence>
<gene>
    <name evidence="2" type="ORF">rCG_59668</name>
</gene>
<feature type="chain" id="PRO_5039952412" evidence="1">
    <location>
        <begin position="23"/>
        <end position="42"/>
    </location>
</feature>
<evidence type="ECO:0000256" key="1">
    <source>
        <dbReference type="SAM" id="SignalP"/>
    </source>
</evidence>
<evidence type="ECO:0000313" key="2">
    <source>
        <dbReference type="EMBL" id="EDM15777.1"/>
    </source>
</evidence>
<feature type="signal peptide" evidence="1">
    <location>
        <begin position="1"/>
        <end position="22"/>
    </location>
</feature>
<name>A6HSU5_RAT</name>
<organism evidence="2 3">
    <name type="scientific">Rattus norvegicus</name>
    <name type="common">Rat</name>
    <dbReference type="NCBI Taxonomy" id="10116"/>
    <lineage>
        <taxon>Eukaryota</taxon>
        <taxon>Metazoa</taxon>
        <taxon>Chordata</taxon>
        <taxon>Craniata</taxon>
        <taxon>Vertebrata</taxon>
        <taxon>Euteleostomi</taxon>
        <taxon>Mammalia</taxon>
        <taxon>Eutheria</taxon>
        <taxon>Euarchontoglires</taxon>
        <taxon>Glires</taxon>
        <taxon>Rodentia</taxon>
        <taxon>Myomorpha</taxon>
        <taxon>Muroidea</taxon>
        <taxon>Muridae</taxon>
        <taxon>Murinae</taxon>
        <taxon>Rattus</taxon>
    </lineage>
</organism>
<reference evidence="2 3" key="1">
    <citation type="submission" date="2005-09" db="EMBL/GenBank/DDBJ databases">
        <authorList>
            <person name="Mural R.J."/>
            <person name="Li P.W."/>
            <person name="Adams M.D."/>
            <person name="Amanatides P.G."/>
            <person name="Baden-Tillson H."/>
            <person name="Barnstead M."/>
            <person name="Chin S.H."/>
            <person name="Dew I."/>
            <person name="Evans C.A."/>
            <person name="Ferriera S."/>
            <person name="Flanigan M."/>
            <person name="Fosler C."/>
            <person name="Glodek A."/>
            <person name="Gu Z."/>
            <person name="Holt R.A."/>
            <person name="Jennings D."/>
            <person name="Kraft C.L."/>
            <person name="Lu F."/>
            <person name="Nguyen T."/>
            <person name="Nusskern D.R."/>
            <person name="Pfannkoch C.M."/>
            <person name="Sitter C."/>
            <person name="Sutton G.G."/>
            <person name="Venter J.C."/>
            <person name="Wang Z."/>
            <person name="Woodage T."/>
            <person name="Zheng X.H."/>
            <person name="Zhong F."/>
        </authorList>
    </citation>
    <scope>NUCLEOTIDE SEQUENCE [LARGE SCALE GENOMIC DNA]</scope>
    <source>
        <strain>BN</strain>
        <strain evidence="3">Sprague-Dawley</strain>
    </source>
</reference>
<evidence type="ECO:0000313" key="3">
    <source>
        <dbReference type="Proteomes" id="UP000234681"/>
    </source>
</evidence>
<dbReference type="EMBL" id="CH473950">
    <property type="protein sequence ID" value="EDM15777.1"/>
    <property type="molecule type" value="Genomic_DNA"/>
</dbReference>
<proteinExistence type="predicted"/>
<keyword evidence="1" id="KW-0732">Signal</keyword>
<protein>
    <submittedName>
        <fullName evidence="2">RCG59668</fullName>
    </submittedName>
</protein>
<dbReference type="Proteomes" id="UP000234681">
    <property type="component" value="Chromosome 7"/>
</dbReference>
<accession>A6HSU5</accession>
<dbReference type="AlphaFoldDB" id="A6HSU5"/>